<dbReference type="OMA" id="DYSIMEN"/>
<evidence type="ECO:0000256" key="1">
    <source>
        <dbReference type="ARBA" id="ARBA00022737"/>
    </source>
</evidence>
<protein>
    <recommendedName>
        <fullName evidence="6">Rx N-terminal domain-containing protein</fullName>
    </recommendedName>
</protein>
<evidence type="ECO:0000259" key="2">
    <source>
        <dbReference type="Pfam" id="PF23247"/>
    </source>
</evidence>
<evidence type="ECO:0000313" key="5">
    <source>
        <dbReference type="Proteomes" id="UP000017836"/>
    </source>
</evidence>
<organism evidence="4 5">
    <name type="scientific">Amborella trichopoda</name>
    <dbReference type="NCBI Taxonomy" id="13333"/>
    <lineage>
        <taxon>Eukaryota</taxon>
        <taxon>Viridiplantae</taxon>
        <taxon>Streptophyta</taxon>
        <taxon>Embryophyta</taxon>
        <taxon>Tracheophyta</taxon>
        <taxon>Spermatophyta</taxon>
        <taxon>Magnoliopsida</taxon>
        <taxon>Amborellales</taxon>
        <taxon>Amborellaceae</taxon>
        <taxon>Amborella</taxon>
    </lineage>
</organism>
<dbReference type="InterPro" id="IPR032675">
    <property type="entry name" value="LRR_dom_sf"/>
</dbReference>
<dbReference type="STRING" id="13333.W1PDJ0"/>
<dbReference type="Gene3D" id="3.80.10.10">
    <property type="entry name" value="Ribonuclease Inhibitor"/>
    <property type="match status" value="2"/>
</dbReference>
<dbReference type="InterPro" id="IPR057135">
    <property type="entry name" value="At4g27190-like_LRR"/>
</dbReference>
<dbReference type="EMBL" id="KI393933">
    <property type="protein sequence ID" value="ERN06028.1"/>
    <property type="molecule type" value="Genomic_DNA"/>
</dbReference>
<name>W1PDJ0_AMBTC</name>
<dbReference type="SUPFAM" id="SSF52058">
    <property type="entry name" value="L domain-like"/>
    <property type="match status" value="1"/>
</dbReference>
<dbReference type="PANTHER" id="PTHR33463:SF204">
    <property type="entry name" value="NB-ARC DOMAIN-CONTAINING PROTEIN"/>
    <property type="match status" value="1"/>
</dbReference>
<dbReference type="Pfam" id="PF23598">
    <property type="entry name" value="LRR_14"/>
    <property type="match status" value="1"/>
</dbReference>
<dbReference type="HOGENOM" id="CLU_000427_4_1_1"/>
<keyword evidence="1" id="KW-0677">Repeat</keyword>
<proteinExistence type="predicted"/>
<evidence type="ECO:0000259" key="3">
    <source>
        <dbReference type="Pfam" id="PF23598"/>
    </source>
</evidence>
<dbReference type="Proteomes" id="UP000017836">
    <property type="component" value="Unassembled WGS sequence"/>
</dbReference>
<evidence type="ECO:0000313" key="4">
    <source>
        <dbReference type="EMBL" id="ERN06028.1"/>
    </source>
</evidence>
<accession>W1PDJ0</accession>
<dbReference type="eggNOG" id="KOG4658">
    <property type="taxonomic scope" value="Eukaryota"/>
</dbReference>
<dbReference type="Pfam" id="PF23247">
    <property type="entry name" value="LRR_RPS2"/>
    <property type="match status" value="1"/>
</dbReference>
<keyword evidence="5" id="KW-1185">Reference proteome</keyword>
<gene>
    <name evidence="4" type="ORF">AMTR_s00142p00041790</name>
</gene>
<dbReference type="InterPro" id="IPR055414">
    <property type="entry name" value="LRR_R13L4/SHOC2-like"/>
</dbReference>
<feature type="domain" description="Disease resistance R13L4/SHOC-2-like LRR" evidence="3">
    <location>
        <begin position="113"/>
        <end position="318"/>
    </location>
</feature>
<dbReference type="Gramene" id="ERN06028">
    <property type="protein sequence ID" value="ERN06028"/>
    <property type="gene ID" value="AMTR_s00142p00041790"/>
</dbReference>
<dbReference type="PANTHER" id="PTHR33463">
    <property type="entry name" value="NB-ARC DOMAIN-CONTAINING PROTEIN-RELATED"/>
    <property type="match status" value="1"/>
</dbReference>
<evidence type="ECO:0008006" key="6">
    <source>
        <dbReference type="Google" id="ProtNLM"/>
    </source>
</evidence>
<sequence length="556" mass="62843">MELVNWCIGEGWVDRVGDLKSAINKVYTLVGRLKLACMLETGDAYEGSDLYDKIMVKMHDVVRHMALWVTSTRSRSRSRSSSRQGAKFLALPRAGLSEAPDAATWSEADRIALIQNHLKALPQLPECPKLVTLLLQGNRDLSYIPPENFFERLRALRVLDLSDTSVSSLPCSISKLENLLVLRLRRCPIRELPATFGELRRLQLLDLSGCHMIEELPIGFGGMTDLRRLHLSWIPSLTRFPPRALSRLSNLEELYIQECRLLWCIEKPGKAGGANLLELTRLRRLRVIDNLTVTGVVNWNWLEELTRSIRALIIKESTITDDALITLENSPGIRILVFEECLGPTRAPNTFATVLKIVGCREVKCVMVGEEAGDGAFRCLENLALRRLDGVESICIGVPPQGSFASLKELFLCSCSRLRSVFTTGMPQLLTSLESVFIQECDEMEKVIDDEQEIEEDAFPDLKCVSLRSLPKLGTICGRILNWPSLCTINVEKCPSLTSLPFDARSAQCLKYIRGEKEWWEGLEWADQTTKSHLQRYFGNRLRPYLKHHHTSTHSI</sequence>
<dbReference type="AlphaFoldDB" id="W1PDJ0"/>
<feature type="domain" description="Disease resistance protein At4g27190-like leucine-rich repeats" evidence="2">
    <location>
        <begin position="381"/>
        <end position="510"/>
    </location>
</feature>
<reference evidence="5" key="1">
    <citation type="journal article" date="2013" name="Science">
        <title>The Amborella genome and the evolution of flowering plants.</title>
        <authorList>
            <consortium name="Amborella Genome Project"/>
        </authorList>
    </citation>
    <scope>NUCLEOTIDE SEQUENCE [LARGE SCALE GENOMIC DNA]</scope>
</reference>
<dbReference type="InterPro" id="IPR050905">
    <property type="entry name" value="Plant_NBS-LRR"/>
</dbReference>